<accession>A0ABV1SE07</accession>
<dbReference type="Proteomes" id="UP001438953">
    <property type="component" value="Unassembled WGS sequence"/>
</dbReference>
<evidence type="ECO:0000256" key="1">
    <source>
        <dbReference type="ARBA" id="ARBA00004651"/>
    </source>
</evidence>
<feature type="transmembrane region" description="Helical" evidence="8">
    <location>
        <begin position="167"/>
        <end position="189"/>
    </location>
</feature>
<keyword evidence="10" id="KW-1185">Reference proteome</keyword>
<dbReference type="PANTHER" id="PTHR32196">
    <property type="entry name" value="ABC TRANSPORTER PERMEASE PROTEIN YPHD-RELATED-RELATED"/>
    <property type="match status" value="1"/>
</dbReference>
<evidence type="ECO:0000256" key="3">
    <source>
        <dbReference type="ARBA" id="ARBA00022475"/>
    </source>
</evidence>
<dbReference type="Pfam" id="PF02653">
    <property type="entry name" value="BPD_transp_2"/>
    <property type="match status" value="1"/>
</dbReference>
<keyword evidence="7 8" id="KW-0472">Membrane</keyword>
<keyword evidence="2" id="KW-0813">Transport</keyword>
<sequence length="324" mass="32654">MSAAPLSPPSRVSGMFAPARVQATVIQITTVVMFLVACATIDNFATASNISSILFAASTVGIAAVGLASVTISGNLFALSLGSTAAFSSIIFVMVSGWGVIPALLASILLGLVFGLLQGLVVGWLRCNAIISTIAAGSLIAGLATWVSDGRTVLAGGGPTWLGSGAILPGVPWQAVIFLIVVVLGEILMSRTRAGWELRLRGTNAAAAELAGLRVTRMVILSYVLAGAGAAIAGALIAAQSGTGNLRVGADLDFSAIAAMLVGGIAIGGGRGRIIDVASGTLFLAVLTNILLVNNFAYEVQLMVKGLAVLVAVTAGALLARKKR</sequence>
<feature type="transmembrane region" description="Helical" evidence="8">
    <location>
        <begin position="302"/>
        <end position="320"/>
    </location>
</feature>
<comment type="subcellular location">
    <subcellularLocation>
        <location evidence="1">Cell membrane</location>
        <topology evidence="1">Multi-pass membrane protein</topology>
    </subcellularLocation>
</comment>
<evidence type="ECO:0000256" key="8">
    <source>
        <dbReference type="SAM" id="Phobius"/>
    </source>
</evidence>
<evidence type="ECO:0000256" key="2">
    <source>
        <dbReference type="ARBA" id="ARBA00022448"/>
    </source>
</evidence>
<evidence type="ECO:0000313" key="10">
    <source>
        <dbReference type="Proteomes" id="UP001438953"/>
    </source>
</evidence>
<keyword evidence="4" id="KW-0997">Cell inner membrane</keyword>
<name>A0ABV1SE07_9RHOB</name>
<reference evidence="9 10" key="1">
    <citation type="submission" date="2024-06" db="EMBL/GenBank/DDBJ databases">
        <title>Thioclava kandeliae sp. nov. from a rhizosphere soil sample of Kandelia candel in a mangrove.</title>
        <authorList>
            <person name="Mu T."/>
        </authorList>
    </citation>
    <scope>NUCLEOTIDE SEQUENCE [LARGE SCALE GENOMIC DNA]</scope>
    <source>
        <strain evidence="9 10">CPCC 100088</strain>
    </source>
</reference>
<organism evidence="9 10">
    <name type="scientific">Thioclava kandeliae</name>
    <dbReference type="NCBI Taxonomy" id="3070818"/>
    <lineage>
        <taxon>Bacteria</taxon>
        <taxon>Pseudomonadati</taxon>
        <taxon>Pseudomonadota</taxon>
        <taxon>Alphaproteobacteria</taxon>
        <taxon>Rhodobacterales</taxon>
        <taxon>Paracoccaceae</taxon>
        <taxon>Thioclava</taxon>
    </lineage>
</organism>
<dbReference type="RefSeq" id="WP_350935295.1">
    <property type="nucleotide sequence ID" value="NZ_JAYWLC010000003.1"/>
</dbReference>
<feature type="transmembrane region" description="Helical" evidence="8">
    <location>
        <begin position="277"/>
        <end position="296"/>
    </location>
</feature>
<feature type="transmembrane region" description="Helical" evidence="8">
    <location>
        <begin position="129"/>
        <end position="147"/>
    </location>
</feature>
<feature type="transmembrane region" description="Helical" evidence="8">
    <location>
        <begin position="252"/>
        <end position="270"/>
    </location>
</feature>
<feature type="transmembrane region" description="Helical" evidence="8">
    <location>
        <begin position="90"/>
        <end position="117"/>
    </location>
</feature>
<feature type="transmembrane region" description="Helical" evidence="8">
    <location>
        <begin position="220"/>
        <end position="240"/>
    </location>
</feature>
<dbReference type="InterPro" id="IPR001851">
    <property type="entry name" value="ABC_transp_permease"/>
</dbReference>
<proteinExistence type="predicted"/>
<feature type="transmembrane region" description="Helical" evidence="8">
    <location>
        <begin position="53"/>
        <end position="78"/>
    </location>
</feature>
<evidence type="ECO:0000256" key="7">
    <source>
        <dbReference type="ARBA" id="ARBA00023136"/>
    </source>
</evidence>
<keyword evidence="5 8" id="KW-0812">Transmembrane</keyword>
<keyword evidence="3" id="KW-1003">Cell membrane</keyword>
<dbReference type="PANTHER" id="PTHR32196:SF21">
    <property type="entry name" value="ABC TRANSPORTER PERMEASE PROTEIN YPHD-RELATED"/>
    <property type="match status" value="1"/>
</dbReference>
<feature type="transmembrane region" description="Helical" evidence="8">
    <location>
        <begin position="20"/>
        <end position="41"/>
    </location>
</feature>
<comment type="caution">
    <text evidence="9">The sequence shown here is derived from an EMBL/GenBank/DDBJ whole genome shotgun (WGS) entry which is preliminary data.</text>
</comment>
<keyword evidence="6 8" id="KW-1133">Transmembrane helix</keyword>
<evidence type="ECO:0000256" key="5">
    <source>
        <dbReference type="ARBA" id="ARBA00022692"/>
    </source>
</evidence>
<evidence type="ECO:0000256" key="4">
    <source>
        <dbReference type="ARBA" id="ARBA00022519"/>
    </source>
</evidence>
<gene>
    <name evidence="9" type="ORF">VSX56_04960</name>
</gene>
<dbReference type="CDD" id="cd06579">
    <property type="entry name" value="TM_PBP1_transp_AraH_like"/>
    <property type="match status" value="1"/>
</dbReference>
<evidence type="ECO:0000313" key="9">
    <source>
        <dbReference type="EMBL" id="MER5171120.1"/>
    </source>
</evidence>
<protein>
    <submittedName>
        <fullName evidence="9">ABC transporter permease</fullName>
    </submittedName>
</protein>
<dbReference type="EMBL" id="JAYWLC010000003">
    <property type="protein sequence ID" value="MER5171120.1"/>
    <property type="molecule type" value="Genomic_DNA"/>
</dbReference>
<evidence type="ECO:0000256" key="6">
    <source>
        <dbReference type="ARBA" id="ARBA00022989"/>
    </source>
</evidence>